<dbReference type="AlphaFoldDB" id="A0A2S5TEL0"/>
<dbReference type="GO" id="GO:0000976">
    <property type="term" value="F:transcription cis-regulatory region binding"/>
    <property type="evidence" value="ECO:0007669"/>
    <property type="project" value="TreeGrafter"/>
</dbReference>
<dbReference type="EMBL" id="PSNW01000007">
    <property type="protein sequence ID" value="PPE73425.1"/>
    <property type="molecule type" value="Genomic_DNA"/>
</dbReference>
<dbReference type="SUPFAM" id="SSF48498">
    <property type="entry name" value="Tetracyclin repressor-like, C-terminal domain"/>
    <property type="match status" value="1"/>
</dbReference>
<evidence type="ECO:0000259" key="6">
    <source>
        <dbReference type="PROSITE" id="PS50977"/>
    </source>
</evidence>
<dbReference type="InterPro" id="IPR050109">
    <property type="entry name" value="HTH-type_TetR-like_transc_reg"/>
</dbReference>
<dbReference type="GO" id="GO:0003700">
    <property type="term" value="F:DNA-binding transcription factor activity"/>
    <property type="evidence" value="ECO:0007669"/>
    <property type="project" value="TreeGrafter"/>
</dbReference>
<feature type="DNA-binding region" description="H-T-H motif" evidence="4">
    <location>
        <begin position="35"/>
        <end position="54"/>
    </location>
</feature>
<reference evidence="7 8" key="1">
    <citation type="submission" date="2018-02" db="EMBL/GenBank/DDBJ databases">
        <title>Genome sequencing of Solimonas sp. HR-BB.</title>
        <authorList>
            <person name="Lee Y."/>
            <person name="Jeon C.O."/>
        </authorList>
    </citation>
    <scope>NUCLEOTIDE SEQUENCE [LARGE SCALE GENOMIC DNA]</scope>
    <source>
        <strain evidence="7 8">HR-BB</strain>
    </source>
</reference>
<keyword evidence="8" id="KW-1185">Reference proteome</keyword>
<sequence>MARKKFPDEVRARKRDEILDVAMTVFETDGLDALSFRRLADGMDLSHSAPYRYFASKEALVNALRARAYRWIEREMLDAIAGIRDPEQQLEALAAAYIRSGLARPHRYALMFFNLNDAATLRDFPELEAAKRDALDVCTRVIAAGQQHGDFPRTIDPLTAAHLFWMGAHGLVSLQVAGQFVMGREVQQLAPALIQTLRTGMDHFKPTARPRPMSKAAGAKERSRG</sequence>
<proteinExistence type="predicted"/>
<accession>A0A2S5TEL0</accession>
<evidence type="ECO:0000256" key="3">
    <source>
        <dbReference type="ARBA" id="ARBA00023163"/>
    </source>
</evidence>
<keyword evidence="2 4" id="KW-0238">DNA-binding</keyword>
<feature type="domain" description="HTH tetR-type" evidence="6">
    <location>
        <begin position="12"/>
        <end position="72"/>
    </location>
</feature>
<dbReference type="InterPro" id="IPR001647">
    <property type="entry name" value="HTH_TetR"/>
</dbReference>
<dbReference type="PANTHER" id="PTHR30055">
    <property type="entry name" value="HTH-TYPE TRANSCRIPTIONAL REGULATOR RUTR"/>
    <property type="match status" value="1"/>
</dbReference>
<evidence type="ECO:0000256" key="5">
    <source>
        <dbReference type="SAM" id="MobiDB-lite"/>
    </source>
</evidence>
<dbReference type="Gene3D" id="1.10.357.10">
    <property type="entry name" value="Tetracycline Repressor, domain 2"/>
    <property type="match status" value="1"/>
</dbReference>
<evidence type="ECO:0000256" key="1">
    <source>
        <dbReference type="ARBA" id="ARBA00023015"/>
    </source>
</evidence>
<dbReference type="Pfam" id="PF13305">
    <property type="entry name" value="TetR_C_33"/>
    <property type="match status" value="1"/>
</dbReference>
<dbReference type="PANTHER" id="PTHR30055:SF239">
    <property type="entry name" value="TRANSCRIPTIONAL REGULATORY PROTEIN"/>
    <property type="match status" value="1"/>
</dbReference>
<keyword evidence="1" id="KW-0805">Transcription regulation</keyword>
<keyword evidence="3" id="KW-0804">Transcription</keyword>
<evidence type="ECO:0000313" key="7">
    <source>
        <dbReference type="EMBL" id="PPE73425.1"/>
    </source>
</evidence>
<dbReference type="Pfam" id="PF00440">
    <property type="entry name" value="TetR_N"/>
    <property type="match status" value="1"/>
</dbReference>
<dbReference type="SUPFAM" id="SSF46689">
    <property type="entry name" value="Homeodomain-like"/>
    <property type="match status" value="1"/>
</dbReference>
<dbReference type="PRINTS" id="PR00455">
    <property type="entry name" value="HTHTETR"/>
</dbReference>
<dbReference type="Proteomes" id="UP000238220">
    <property type="component" value="Unassembled WGS sequence"/>
</dbReference>
<dbReference type="InterPro" id="IPR025996">
    <property type="entry name" value="MT1864/Rv1816-like_C"/>
</dbReference>
<dbReference type="PROSITE" id="PS50977">
    <property type="entry name" value="HTH_TETR_2"/>
    <property type="match status" value="1"/>
</dbReference>
<comment type="caution">
    <text evidence="7">The sequence shown here is derived from an EMBL/GenBank/DDBJ whole genome shotgun (WGS) entry which is preliminary data.</text>
</comment>
<evidence type="ECO:0000256" key="2">
    <source>
        <dbReference type="ARBA" id="ARBA00023125"/>
    </source>
</evidence>
<protein>
    <recommendedName>
        <fullName evidence="6">HTH tetR-type domain-containing protein</fullName>
    </recommendedName>
</protein>
<organism evidence="7 8">
    <name type="scientific">Solimonas fluminis</name>
    <dbReference type="NCBI Taxonomy" id="2086571"/>
    <lineage>
        <taxon>Bacteria</taxon>
        <taxon>Pseudomonadati</taxon>
        <taxon>Pseudomonadota</taxon>
        <taxon>Gammaproteobacteria</taxon>
        <taxon>Nevskiales</taxon>
        <taxon>Nevskiaceae</taxon>
        <taxon>Solimonas</taxon>
    </lineage>
</organism>
<dbReference type="InterPro" id="IPR009057">
    <property type="entry name" value="Homeodomain-like_sf"/>
</dbReference>
<evidence type="ECO:0000256" key="4">
    <source>
        <dbReference type="PROSITE-ProRule" id="PRU00335"/>
    </source>
</evidence>
<dbReference type="Gene3D" id="1.10.10.60">
    <property type="entry name" value="Homeodomain-like"/>
    <property type="match status" value="1"/>
</dbReference>
<dbReference type="RefSeq" id="WP_104231021.1">
    <property type="nucleotide sequence ID" value="NZ_PSNW01000007.1"/>
</dbReference>
<evidence type="ECO:0000313" key="8">
    <source>
        <dbReference type="Proteomes" id="UP000238220"/>
    </source>
</evidence>
<gene>
    <name evidence="7" type="ORF">C3942_14260</name>
</gene>
<dbReference type="OrthoDB" id="5293556at2"/>
<name>A0A2S5TEL0_9GAMM</name>
<dbReference type="InterPro" id="IPR036271">
    <property type="entry name" value="Tet_transcr_reg_TetR-rel_C_sf"/>
</dbReference>
<feature type="region of interest" description="Disordered" evidence="5">
    <location>
        <begin position="203"/>
        <end position="225"/>
    </location>
</feature>